<dbReference type="Proteomes" id="UP000825228">
    <property type="component" value="Unassembled WGS sequence"/>
</dbReference>
<gene>
    <name evidence="3" type="ORF">HQ603_18055</name>
</gene>
<dbReference type="SUPFAM" id="SSF51161">
    <property type="entry name" value="Trimeric LpxA-like enzymes"/>
    <property type="match status" value="1"/>
</dbReference>
<name>A0ABS7P8A6_9NOCA</name>
<reference evidence="3 4" key="1">
    <citation type="submission" date="2020-06" db="EMBL/GenBank/DDBJ databases">
        <title>Taxonomy, biology and ecology of Rhodococcus bacteria occurring in California pistachio and other woody hosts as revealed by genome sequence analyses.</title>
        <authorList>
            <person name="Gai Y."/>
            <person name="Riely B."/>
        </authorList>
    </citation>
    <scope>NUCLEOTIDE SEQUENCE [LARGE SCALE GENOMIC DNA]</scope>
    <source>
        <strain evidence="3 4">BP-281</strain>
    </source>
</reference>
<proteinExistence type="predicted"/>
<dbReference type="EMBL" id="JABUBU010000033">
    <property type="protein sequence ID" value="MBY6368655.1"/>
    <property type="molecule type" value="Genomic_DNA"/>
</dbReference>
<keyword evidence="1" id="KW-0808">Transferase</keyword>
<keyword evidence="3" id="KW-0012">Acyltransferase</keyword>
<evidence type="ECO:0000256" key="1">
    <source>
        <dbReference type="ARBA" id="ARBA00022679"/>
    </source>
</evidence>
<dbReference type="InterPro" id="IPR050179">
    <property type="entry name" value="Trans_hexapeptide_repeat"/>
</dbReference>
<dbReference type="PROSITE" id="PS00101">
    <property type="entry name" value="HEXAPEP_TRANSFERASES"/>
    <property type="match status" value="1"/>
</dbReference>
<dbReference type="PANTHER" id="PTHR43300">
    <property type="entry name" value="ACETYLTRANSFERASE"/>
    <property type="match status" value="1"/>
</dbReference>
<accession>A0ABS7P8A6</accession>
<dbReference type="InterPro" id="IPR018357">
    <property type="entry name" value="Hexapep_transf_CS"/>
</dbReference>
<keyword evidence="4" id="KW-1185">Reference proteome</keyword>
<protein>
    <submittedName>
        <fullName evidence="3">Acyltransferase</fullName>
    </submittedName>
</protein>
<organism evidence="3 4">
    <name type="scientific">Rhodococcoides corynebacterioides</name>
    <dbReference type="NCBI Taxonomy" id="53972"/>
    <lineage>
        <taxon>Bacteria</taxon>
        <taxon>Bacillati</taxon>
        <taxon>Actinomycetota</taxon>
        <taxon>Actinomycetes</taxon>
        <taxon>Mycobacteriales</taxon>
        <taxon>Nocardiaceae</taxon>
        <taxon>Rhodococcoides</taxon>
    </lineage>
</organism>
<sequence length="165" mass="17608">MFNFLITRIPSHTVRQAWLRLCGASIGQGTSIMMRSTVLGPHRLVIGDNVSIGSSVLLDARGGLLVEDDVVIASDVHVVTGDHDADSPDFAIRLSPVSIGHHAWIASRATVLRDVAIGVGAVVGAASLVRHDVNDMDIVAGVPARVVGRRSSTLDYHPTFRPLLY</sequence>
<dbReference type="CDD" id="cd04647">
    <property type="entry name" value="LbH_MAT_like"/>
    <property type="match status" value="1"/>
</dbReference>
<evidence type="ECO:0000256" key="2">
    <source>
        <dbReference type="ARBA" id="ARBA00022737"/>
    </source>
</evidence>
<evidence type="ECO:0000313" key="4">
    <source>
        <dbReference type="Proteomes" id="UP000825228"/>
    </source>
</evidence>
<dbReference type="Gene3D" id="2.160.10.10">
    <property type="entry name" value="Hexapeptide repeat proteins"/>
    <property type="match status" value="1"/>
</dbReference>
<comment type="caution">
    <text evidence="3">The sequence shown here is derived from an EMBL/GenBank/DDBJ whole genome shotgun (WGS) entry which is preliminary data.</text>
</comment>
<evidence type="ECO:0000313" key="3">
    <source>
        <dbReference type="EMBL" id="MBY6368655.1"/>
    </source>
</evidence>
<dbReference type="PANTHER" id="PTHR43300:SF11">
    <property type="entry name" value="ACETYLTRANSFERASE RV3034C-RELATED"/>
    <property type="match status" value="1"/>
</dbReference>
<keyword evidence="2" id="KW-0677">Repeat</keyword>
<dbReference type="InterPro" id="IPR011004">
    <property type="entry name" value="Trimer_LpxA-like_sf"/>
</dbReference>
<dbReference type="GO" id="GO:0016746">
    <property type="term" value="F:acyltransferase activity"/>
    <property type="evidence" value="ECO:0007669"/>
    <property type="project" value="UniProtKB-KW"/>
</dbReference>